<dbReference type="PANTHER" id="PTHR20883:SF48">
    <property type="entry name" value="ECTOINE DIOXYGENASE"/>
    <property type="match status" value="1"/>
</dbReference>
<comment type="cofactor">
    <cofactor evidence="1">
        <name>Fe(2+)</name>
        <dbReference type="ChEBI" id="CHEBI:29033"/>
    </cofactor>
</comment>
<dbReference type="Gene3D" id="2.60.120.620">
    <property type="entry name" value="q2cbj1_9rhob like domain"/>
    <property type="match status" value="1"/>
</dbReference>
<dbReference type="Proteomes" id="UP000602745">
    <property type="component" value="Unassembled WGS sequence"/>
</dbReference>
<dbReference type="GO" id="GO:0005506">
    <property type="term" value="F:iron ion binding"/>
    <property type="evidence" value="ECO:0007669"/>
    <property type="project" value="UniProtKB-ARBA"/>
</dbReference>
<keyword evidence="4" id="KW-1185">Reference proteome</keyword>
<gene>
    <name evidence="3" type="ORF">GCM10007276_17060</name>
</gene>
<name>A0A8J2VUI2_9RHOB</name>
<reference evidence="3" key="2">
    <citation type="submission" date="2020-09" db="EMBL/GenBank/DDBJ databases">
        <authorList>
            <person name="Sun Q."/>
            <person name="Sedlacek I."/>
        </authorList>
    </citation>
    <scope>NUCLEOTIDE SEQUENCE</scope>
    <source>
        <strain evidence="3">CCM 7684</strain>
    </source>
</reference>
<dbReference type="InterPro" id="IPR008775">
    <property type="entry name" value="Phytyl_CoA_dOase-like"/>
</dbReference>
<protein>
    <recommendedName>
        <fullName evidence="5">Phytanoyl-CoA dioxygenase</fullName>
    </recommendedName>
</protein>
<dbReference type="GO" id="GO:0016706">
    <property type="term" value="F:2-oxoglutarate-dependent dioxygenase activity"/>
    <property type="evidence" value="ECO:0007669"/>
    <property type="project" value="UniProtKB-ARBA"/>
</dbReference>
<feature type="region of interest" description="Disordered" evidence="2">
    <location>
        <begin position="257"/>
        <end position="278"/>
    </location>
</feature>
<dbReference type="Pfam" id="PF05721">
    <property type="entry name" value="PhyH"/>
    <property type="match status" value="1"/>
</dbReference>
<comment type="caution">
    <text evidence="3">The sequence shown here is derived from an EMBL/GenBank/DDBJ whole genome shotgun (WGS) entry which is preliminary data.</text>
</comment>
<reference evidence="3" key="1">
    <citation type="journal article" date="2014" name="Int. J. Syst. Evol. Microbiol.">
        <title>Complete genome sequence of Corynebacterium casei LMG S-19264T (=DSM 44701T), isolated from a smear-ripened cheese.</title>
        <authorList>
            <consortium name="US DOE Joint Genome Institute (JGI-PGF)"/>
            <person name="Walter F."/>
            <person name="Albersmeier A."/>
            <person name="Kalinowski J."/>
            <person name="Ruckert C."/>
        </authorList>
    </citation>
    <scope>NUCLEOTIDE SEQUENCE</scope>
    <source>
        <strain evidence="3">CCM 7684</strain>
    </source>
</reference>
<evidence type="ECO:0008006" key="5">
    <source>
        <dbReference type="Google" id="ProtNLM"/>
    </source>
</evidence>
<feature type="compositionally biased region" description="Polar residues" evidence="2">
    <location>
        <begin position="269"/>
        <end position="278"/>
    </location>
</feature>
<accession>A0A8J2VUI2</accession>
<evidence type="ECO:0000313" key="3">
    <source>
        <dbReference type="EMBL" id="GGE40324.1"/>
    </source>
</evidence>
<dbReference type="SUPFAM" id="SSF51197">
    <property type="entry name" value="Clavaminate synthase-like"/>
    <property type="match status" value="1"/>
</dbReference>
<evidence type="ECO:0000256" key="2">
    <source>
        <dbReference type="SAM" id="MobiDB-lite"/>
    </source>
</evidence>
<evidence type="ECO:0000256" key="1">
    <source>
        <dbReference type="ARBA" id="ARBA00001954"/>
    </source>
</evidence>
<evidence type="ECO:0000313" key="4">
    <source>
        <dbReference type="Proteomes" id="UP000602745"/>
    </source>
</evidence>
<dbReference type="AlphaFoldDB" id="A0A8J2VUI2"/>
<organism evidence="3 4">
    <name type="scientific">Agaricicola taiwanensis</name>
    <dbReference type="NCBI Taxonomy" id="591372"/>
    <lineage>
        <taxon>Bacteria</taxon>
        <taxon>Pseudomonadati</taxon>
        <taxon>Pseudomonadota</taxon>
        <taxon>Alphaproteobacteria</taxon>
        <taxon>Rhodobacterales</taxon>
        <taxon>Paracoccaceae</taxon>
        <taxon>Agaricicola</taxon>
    </lineage>
</organism>
<dbReference type="RefSeq" id="WP_188409329.1">
    <property type="nucleotide sequence ID" value="NZ_BMCP01000002.1"/>
</dbReference>
<dbReference type="EMBL" id="BMCP01000002">
    <property type="protein sequence ID" value="GGE40324.1"/>
    <property type="molecule type" value="Genomic_DNA"/>
</dbReference>
<dbReference type="PANTHER" id="PTHR20883">
    <property type="entry name" value="PHYTANOYL-COA DIOXYGENASE DOMAIN CONTAINING 1"/>
    <property type="match status" value="1"/>
</dbReference>
<sequence>MIETAVAFKGPGARFDSEAIVAEVRREGFAAVSGVFSVEQCRDYCEILEKAVSKQMASGGYFGSRTTQVLYNYFLHDEKLFDLFAHPLMDEVMAALIDKDYVLVSPSARNPHIRSDLPEGKKTSGEGWHVDSRVANVATGTLYQPSMSFYSVVALEPFRAGNSATRYVPKSHLRYQRPPSRDAEMDHLIWEADAGTVIFFDSALWHRAGAATNDSRWSVFNMYGPWFMKPYFRFAENMTREQLTALPPKVQKLLHLNSTPPANEGKRTGTLTTEPVFD</sequence>
<proteinExistence type="predicted"/>